<accession>A0A6G1HVW8</accession>
<name>A0A6G1HVW8_9PEZI</name>
<keyword evidence="3" id="KW-1185">Reference proteome</keyword>
<proteinExistence type="predicted"/>
<evidence type="ECO:0000313" key="2">
    <source>
        <dbReference type="EMBL" id="KAF2400203.1"/>
    </source>
</evidence>
<dbReference type="EMBL" id="ML996695">
    <property type="protein sequence ID" value="KAF2400203.1"/>
    <property type="molecule type" value="Genomic_DNA"/>
</dbReference>
<gene>
    <name evidence="2" type="ORF">EJ06DRAFT_530189</name>
</gene>
<evidence type="ECO:0000313" key="3">
    <source>
        <dbReference type="Proteomes" id="UP000799640"/>
    </source>
</evidence>
<evidence type="ECO:0000256" key="1">
    <source>
        <dbReference type="SAM" id="MobiDB-lite"/>
    </source>
</evidence>
<sequence length="119" mass="14107">MLPPKAAGQSAAQENDDTKDPRAPISAYDWEDVQQRVENDLKKRLQEQENVNKELEELMAYYMLWMKTISEHETERTHKRIRTRMHHIQSSEKALEQKREHYTRVINAFESALQLVNGQ</sequence>
<protein>
    <submittedName>
        <fullName evidence="2">Uncharacterized protein</fullName>
    </submittedName>
</protein>
<dbReference type="OrthoDB" id="5335351at2759"/>
<dbReference type="Proteomes" id="UP000799640">
    <property type="component" value="Unassembled WGS sequence"/>
</dbReference>
<dbReference type="AlphaFoldDB" id="A0A6G1HVW8"/>
<reference evidence="2" key="1">
    <citation type="journal article" date="2020" name="Stud. Mycol.">
        <title>101 Dothideomycetes genomes: a test case for predicting lifestyles and emergence of pathogens.</title>
        <authorList>
            <person name="Haridas S."/>
            <person name="Albert R."/>
            <person name="Binder M."/>
            <person name="Bloem J."/>
            <person name="Labutti K."/>
            <person name="Salamov A."/>
            <person name="Andreopoulos B."/>
            <person name="Baker S."/>
            <person name="Barry K."/>
            <person name="Bills G."/>
            <person name="Bluhm B."/>
            <person name="Cannon C."/>
            <person name="Castanera R."/>
            <person name="Culley D."/>
            <person name="Daum C."/>
            <person name="Ezra D."/>
            <person name="Gonzalez J."/>
            <person name="Henrissat B."/>
            <person name="Kuo A."/>
            <person name="Liang C."/>
            <person name="Lipzen A."/>
            <person name="Lutzoni F."/>
            <person name="Magnuson J."/>
            <person name="Mondo S."/>
            <person name="Nolan M."/>
            <person name="Ohm R."/>
            <person name="Pangilinan J."/>
            <person name="Park H.-J."/>
            <person name="Ramirez L."/>
            <person name="Alfaro M."/>
            <person name="Sun H."/>
            <person name="Tritt A."/>
            <person name="Yoshinaga Y."/>
            <person name="Zwiers L.-H."/>
            <person name="Turgeon B."/>
            <person name="Goodwin S."/>
            <person name="Spatafora J."/>
            <person name="Crous P."/>
            <person name="Grigoriev I."/>
        </authorList>
    </citation>
    <scope>NUCLEOTIDE SEQUENCE</scope>
    <source>
        <strain evidence="2">CBS 262.69</strain>
    </source>
</reference>
<organism evidence="2 3">
    <name type="scientific">Trichodelitschia bisporula</name>
    <dbReference type="NCBI Taxonomy" id="703511"/>
    <lineage>
        <taxon>Eukaryota</taxon>
        <taxon>Fungi</taxon>
        <taxon>Dikarya</taxon>
        <taxon>Ascomycota</taxon>
        <taxon>Pezizomycotina</taxon>
        <taxon>Dothideomycetes</taxon>
        <taxon>Dothideomycetes incertae sedis</taxon>
        <taxon>Phaeotrichales</taxon>
        <taxon>Phaeotrichaceae</taxon>
        <taxon>Trichodelitschia</taxon>
    </lineage>
</organism>
<feature type="region of interest" description="Disordered" evidence="1">
    <location>
        <begin position="1"/>
        <end position="31"/>
    </location>
</feature>